<dbReference type="InterPro" id="IPR001647">
    <property type="entry name" value="HTH_TetR"/>
</dbReference>
<accession>A0A3L8PTW8</accession>
<dbReference type="AlphaFoldDB" id="A0A3L8PTW8"/>
<evidence type="ECO:0000256" key="2">
    <source>
        <dbReference type="PROSITE-ProRule" id="PRU00335"/>
    </source>
</evidence>
<evidence type="ECO:0000313" key="4">
    <source>
        <dbReference type="EMBL" id="RLV58043.1"/>
    </source>
</evidence>
<dbReference type="EMBL" id="QZEI01000104">
    <property type="protein sequence ID" value="RLV58043.1"/>
    <property type="molecule type" value="Genomic_DNA"/>
</dbReference>
<keyword evidence="5" id="KW-1185">Reference proteome</keyword>
<dbReference type="InterPro" id="IPR009057">
    <property type="entry name" value="Homeodomain-like_sf"/>
</dbReference>
<feature type="domain" description="HTH tetR-type" evidence="3">
    <location>
        <begin position="19"/>
        <end position="79"/>
    </location>
</feature>
<reference evidence="4 5" key="1">
    <citation type="submission" date="2018-09" db="EMBL/GenBank/DDBJ databases">
        <title>Phylogeny of the Shewanellaceae, and recommendation for two new genera, Pseudoshewanella and Parashewanella.</title>
        <authorList>
            <person name="Wang G."/>
        </authorList>
    </citation>
    <scope>NUCLEOTIDE SEQUENCE [LARGE SCALE GENOMIC DNA]</scope>
    <source>
        <strain evidence="4 5">C51</strain>
    </source>
</reference>
<dbReference type="Proteomes" id="UP000281474">
    <property type="component" value="Unassembled WGS sequence"/>
</dbReference>
<protein>
    <submittedName>
        <fullName evidence="4">TetR/AcrR family transcriptional regulator</fullName>
    </submittedName>
</protein>
<dbReference type="Gene3D" id="1.10.357.10">
    <property type="entry name" value="Tetracycline Repressor, domain 2"/>
    <property type="match status" value="1"/>
</dbReference>
<proteinExistence type="predicted"/>
<sequence>MINHDKTRDVLMARPSLAKTRREEILDALEQCIIEKGIQESSLEYIADTANMKRTILRHYIGNRDDIICALSSRWRKNYSEQWQQIMHWLPKSNRAESLIDTMFSSRSKDYIQRTKVVDALFSEAKRLDSVKEDQKSTIKEGIQNISTILKTQFPNANDDKVRLVASSINANYIMSESLLPLGLTDEIYMLKESCLLLVSTLENNE</sequence>
<dbReference type="PROSITE" id="PS50977">
    <property type="entry name" value="HTH_TETR_2"/>
    <property type="match status" value="1"/>
</dbReference>
<dbReference type="GO" id="GO:0003677">
    <property type="term" value="F:DNA binding"/>
    <property type="evidence" value="ECO:0007669"/>
    <property type="project" value="UniProtKB-UniRule"/>
</dbReference>
<evidence type="ECO:0000259" key="3">
    <source>
        <dbReference type="PROSITE" id="PS50977"/>
    </source>
</evidence>
<organism evidence="4 5">
    <name type="scientific">Parashewanella curva</name>
    <dbReference type="NCBI Taxonomy" id="2338552"/>
    <lineage>
        <taxon>Bacteria</taxon>
        <taxon>Pseudomonadati</taxon>
        <taxon>Pseudomonadota</taxon>
        <taxon>Gammaproteobacteria</taxon>
        <taxon>Alteromonadales</taxon>
        <taxon>Shewanellaceae</taxon>
        <taxon>Parashewanella</taxon>
    </lineage>
</organism>
<name>A0A3L8PTW8_9GAMM</name>
<evidence type="ECO:0000256" key="1">
    <source>
        <dbReference type="ARBA" id="ARBA00023125"/>
    </source>
</evidence>
<comment type="caution">
    <text evidence="4">The sequence shown here is derived from an EMBL/GenBank/DDBJ whole genome shotgun (WGS) entry which is preliminary data.</text>
</comment>
<feature type="DNA-binding region" description="H-T-H motif" evidence="2">
    <location>
        <begin position="42"/>
        <end position="61"/>
    </location>
</feature>
<keyword evidence="1 2" id="KW-0238">DNA-binding</keyword>
<evidence type="ECO:0000313" key="5">
    <source>
        <dbReference type="Proteomes" id="UP000281474"/>
    </source>
</evidence>
<gene>
    <name evidence="4" type="ORF">D5018_19320</name>
</gene>
<dbReference type="SUPFAM" id="SSF46689">
    <property type="entry name" value="Homeodomain-like"/>
    <property type="match status" value="1"/>
</dbReference>